<evidence type="ECO:0000256" key="12">
    <source>
        <dbReference type="ARBA" id="ARBA00022984"/>
    </source>
</evidence>
<keyword evidence="24" id="KW-1185">Reference proteome</keyword>
<keyword evidence="16" id="KW-0961">Cell wall biogenesis/degradation</keyword>
<dbReference type="InterPro" id="IPR012338">
    <property type="entry name" value="Beta-lactam/transpept-like"/>
</dbReference>
<dbReference type="Gene3D" id="3.40.710.10">
    <property type="entry name" value="DD-peptidase/beta-lactamase superfamily"/>
    <property type="match status" value="1"/>
</dbReference>
<keyword evidence="10" id="KW-0378">Hydrolase</keyword>
<dbReference type="SUPFAM" id="SSF56601">
    <property type="entry name" value="beta-lactamase/transpeptidase-like"/>
    <property type="match status" value="1"/>
</dbReference>
<dbReference type="GO" id="GO:0030288">
    <property type="term" value="C:outer membrane-bounded periplasmic space"/>
    <property type="evidence" value="ECO:0007669"/>
    <property type="project" value="TreeGrafter"/>
</dbReference>
<keyword evidence="12" id="KW-0573">Peptidoglycan synthesis</keyword>
<keyword evidence="13" id="KW-1133">Transmembrane helix</keyword>
<dbReference type="EC" id="2.4.99.28" evidence="17"/>
<evidence type="ECO:0000256" key="6">
    <source>
        <dbReference type="ARBA" id="ARBA00022670"/>
    </source>
</evidence>
<evidence type="ECO:0000256" key="14">
    <source>
        <dbReference type="ARBA" id="ARBA00023136"/>
    </source>
</evidence>
<dbReference type="SUPFAM" id="SSF53955">
    <property type="entry name" value="Lysozyme-like"/>
    <property type="match status" value="1"/>
</dbReference>
<dbReference type="RefSeq" id="WP_012174336.1">
    <property type="nucleotide sequence ID" value="NC_009943.1"/>
</dbReference>
<dbReference type="Pfam" id="PF00905">
    <property type="entry name" value="Transpeptidase"/>
    <property type="match status" value="1"/>
</dbReference>
<feature type="domain" description="Bifunctional transglycosylase second" evidence="22">
    <location>
        <begin position="56"/>
        <end position="141"/>
    </location>
</feature>
<evidence type="ECO:0000256" key="11">
    <source>
        <dbReference type="ARBA" id="ARBA00022960"/>
    </source>
</evidence>
<name>A8ZWB0_DESOH</name>
<comment type="similarity">
    <text evidence="3">In the C-terminal section; belongs to the transpeptidase family.</text>
</comment>
<dbReference type="InterPro" id="IPR023346">
    <property type="entry name" value="Lysozyme-like_dom_sf"/>
</dbReference>
<dbReference type="GO" id="GO:0071555">
    <property type="term" value="P:cell wall organization"/>
    <property type="evidence" value="ECO:0007669"/>
    <property type="project" value="UniProtKB-KW"/>
</dbReference>
<dbReference type="GO" id="GO:0008360">
    <property type="term" value="P:regulation of cell shape"/>
    <property type="evidence" value="ECO:0007669"/>
    <property type="project" value="UniProtKB-KW"/>
</dbReference>
<dbReference type="EMBL" id="CP000859">
    <property type="protein sequence ID" value="ABW66718.1"/>
    <property type="molecule type" value="Genomic_DNA"/>
</dbReference>
<dbReference type="Pfam" id="PF14814">
    <property type="entry name" value="UB2H"/>
    <property type="match status" value="1"/>
</dbReference>
<evidence type="ECO:0000256" key="2">
    <source>
        <dbReference type="ARBA" id="ARBA00004752"/>
    </source>
</evidence>
<dbReference type="FunFam" id="1.10.3810.10:FF:000003">
    <property type="entry name" value="Penicillin-binding protein 1a"/>
    <property type="match status" value="1"/>
</dbReference>
<dbReference type="GO" id="GO:0006508">
    <property type="term" value="P:proteolysis"/>
    <property type="evidence" value="ECO:0007669"/>
    <property type="project" value="UniProtKB-KW"/>
</dbReference>
<evidence type="ECO:0000256" key="4">
    <source>
        <dbReference type="ARBA" id="ARBA00007739"/>
    </source>
</evidence>
<gene>
    <name evidence="23" type="ordered locus">Dole_0908</name>
</gene>
<evidence type="ECO:0000256" key="13">
    <source>
        <dbReference type="ARBA" id="ARBA00022989"/>
    </source>
</evidence>
<evidence type="ECO:0000256" key="8">
    <source>
        <dbReference type="ARBA" id="ARBA00022679"/>
    </source>
</evidence>
<dbReference type="Gene3D" id="1.10.3810.10">
    <property type="entry name" value="Biosynthetic peptidoglycan transglycosylase-like"/>
    <property type="match status" value="1"/>
</dbReference>
<reference evidence="23 24" key="1">
    <citation type="submission" date="2007-10" db="EMBL/GenBank/DDBJ databases">
        <title>Complete sequence of Desulfococcus oleovorans Hxd3.</title>
        <authorList>
            <consortium name="US DOE Joint Genome Institute"/>
            <person name="Copeland A."/>
            <person name="Lucas S."/>
            <person name="Lapidus A."/>
            <person name="Barry K."/>
            <person name="Glavina del Rio T."/>
            <person name="Dalin E."/>
            <person name="Tice H."/>
            <person name="Pitluck S."/>
            <person name="Kiss H."/>
            <person name="Brettin T."/>
            <person name="Bruce D."/>
            <person name="Detter J.C."/>
            <person name="Han C."/>
            <person name="Schmutz J."/>
            <person name="Larimer F."/>
            <person name="Land M."/>
            <person name="Hauser L."/>
            <person name="Kyrpides N."/>
            <person name="Kim E."/>
            <person name="Wawrik B."/>
            <person name="Richardson P."/>
        </authorList>
    </citation>
    <scope>NUCLEOTIDE SEQUENCE [LARGE SCALE GENOMIC DNA]</scope>
    <source>
        <strain evidence="24">DSM 6200 / JCM 39069 / Hxd3</strain>
    </source>
</reference>
<proteinExistence type="inferred from homology"/>
<keyword evidence="8 23" id="KW-0808">Transferase</keyword>
<dbReference type="GO" id="GO:0008658">
    <property type="term" value="F:penicillin binding"/>
    <property type="evidence" value="ECO:0007669"/>
    <property type="project" value="InterPro"/>
</dbReference>
<keyword evidence="14" id="KW-0472">Membrane</keyword>
<evidence type="ECO:0000256" key="1">
    <source>
        <dbReference type="ARBA" id="ARBA00004370"/>
    </source>
</evidence>
<comment type="pathway">
    <text evidence="19">Glycan biosynthesis.</text>
</comment>
<dbReference type="InterPro" id="IPR001460">
    <property type="entry name" value="PCN-bd_Tpept"/>
</dbReference>
<dbReference type="GO" id="GO:0016020">
    <property type="term" value="C:membrane"/>
    <property type="evidence" value="ECO:0007669"/>
    <property type="project" value="UniProtKB-SubCell"/>
</dbReference>
<evidence type="ECO:0000256" key="16">
    <source>
        <dbReference type="ARBA" id="ARBA00023316"/>
    </source>
</evidence>
<dbReference type="AlphaFoldDB" id="A8ZWB0"/>
<evidence type="ECO:0000259" key="20">
    <source>
        <dbReference type="Pfam" id="PF00905"/>
    </source>
</evidence>
<comment type="pathway">
    <text evidence="2">Cell wall biogenesis; peptidoglycan biosynthesis.</text>
</comment>
<comment type="similarity">
    <text evidence="4">In the N-terminal section; belongs to the glycosyltransferase 51 family.</text>
</comment>
<comment type="catalytic activity">
    <reaction evidence="18">
        <text>[GlcNAc-(1-&gt;4)-Mur2Ac(oyl-L-Ala-gamma-D-Glu-L-Lys-D-Ala-D-Ala)](n)-di-trans,octa-cis-undecaprenyl diphosphate + beta-D-GlcNAc-(1-&gt;4)-Mur2Ac(oyl-L-Ala-gamma-D-Glu-L-Lys-D-Ala-D-Ala)-di-trans,octa-cis-undecaprenyl diphosphate = [GlcNAc-(1-&gt;4)-Mur2Ac(oyl-L-Ala-gamma-D-Glu-L-Lys-D-Ala-D-Ala)](n+1)-di-trans,octa-cis-undecaprenyl diphosphate + di-trans,octa-cis-undecaprenyl diphosphate + H(+)</text>
        <dbReference type="Rhea" id="RHEA:23708"/>
        <dbReference type="Rhea" id="RHEA-COMP:9602"/>
        <dbReference type="Rhea" id="RHEA-COMP:9603"/>
        <dbReference type="ChEBI" id="CHEBI:15378"/>
        <dbReference type="ChEBI" id="CHEBI:58405"/>
        <dbReference type="ChEBI" id="CHEBI:60033"/>
        <dbReference type="ChEBI" id="CHEBI:78435"/>
        <dbReference type="EC" id="2.4.99.28"/>
    </reaction>
</comment>
<dbReference type="UniPathway" id="UPA00219"/>
<dbReference type="Pfam" id="PF00912">
    <property type="entry name" value="Transgly"/>
    <property type="match status" value="1"/>
</dbReference>
<dbReference type="OrthoDB" id="9766909at2"/>
<dbReference type="eggNOG" id="COG0744">
    <property type="taxonomic scope" value="Bacteria"/>
</dbReference>
<evidence type="ECO:0000256" key="5">
    <source>
        <dbReference type="ARBA" id="ARBA00022645"/>
    </source>
</evidence>
<keyword evidence="15" id="KW-0511">Multifunctional enzyme</keyword>
<evidence type="ECO:0000256" key="18">
    <source>
        <dbReference type="ARBA" id="ARBA00049902"/>
    </source>
</evidence>
<keyword evidence="6" id="KW-0645">Protease</keyword>
<dbReference type="InterPro" id="IPR001264">
    <property type="entry name" value="Glyco_trans_51"/>
</dbReference>
<dbReference type="InterPro" id="IPR036950">
    <property type="entry name" value="PBP_transglycosylase"/>
</dbReference>
<evidence type="ECO:0000256" key="3">
    <source>
        <dbReference type="ARBA" id="ARBA00007090"/>
    </source>
</evidence>
<dbReference type="Proteomes" id="UP000008561">
    <property type="component" value="Chromosome"/>
</dbReference>
<dbReference type="InterPro" id="IPR050396">
    <property type="entry name" value="Glycosyltr_51/Transpeptidase"/>
</dbReference>
<dbReference type="STRING" id="96561.Dole_0908"/>
<comment type="subcellular location">
    <subcellularLocation>
        <location evidence="1">Membrane</location>
    </subcellularLocation>
</comment>
<dbReference type="NCBIfam" id="TIGR02074">
    <property type="entry name" value="PBP_1a_fam"/>
    <property type="match status" value="1"/>
</dbReference>
<keyword evidence="9" id="KW-0812">Transmembrane</keyword>
<accession>A8ZWB0</accession>
<dbReference type="CAZy" id="GT51">
    <property type="family name" value="Glycosyltransferase Family 51"/>
</dbReference>
<evidence type="ECO:0000313" key="23">
    <source>
        <dbReference type="EMBL" id="ABW66718.1"/>
    </source>
</evidence>
<dbReference type="Gene3D" id="3.30.2060.10">
    <property type="entry name" value="Penicillin-binding protein 1b domain"/>
    <property type="match status" value="1"/>
</dbReference>
<dbReference type="GO" id="GO:0004180">
    <property type="term" value="F:carboxypeptidase activity"/>
    <property type="evidence" value="ECO:0007669"/>
    <property type="project" value="UniProtKB-KW"/>
</dbReference>
<dbReference type="GO" id="GO:0008955">
    <property type="term" value="F:peptidoglycan glycosyltransferase activity"/>
    <property type="evidence" value="ECO:0007669"/>
    <property type="project" value="UniProtKB-EC"/>
</dbReference>
<dbReference type="PANTHER" id="PTHR32282">
    <property type="entry name" value="BINDING PROTEIN TRANSPEPTIDASE, PUTATIVE-RELATED"/>
    <property type="match status" value="1"/>
</dbReference>
<feature type="domain" description="Glycosyl transferase family 51" evidence="21">
    <location>
        <begin position="146"/>
        <end position="324"/>
    </location>
</feature>
<keyword evidence="5" id="KW-0121">Carboxypeptidase</keyword>
<keyword evidence="7 23" id="KW-0328">Glycosyltransferase</keyword>
<evidence type="ECO:0000256" key="10">
    <source>
        <dbReference type="ARBA" id="ARBA00022801"/>
    </source>
</evidence>
<sequence>MLSLLKKLILISGVLLVLATATAGGYCWYLSGHIEERFAGRKWDIPSTIYSDTTPLFPGKQIDLFAFEKKLKNLEYRKTTGRPEKPGTYRLVDTGVEIHFKDLHLPGNIREGFPARLEIKNRRIHNIRRMDTGEALPLVELEPEVIMQFFGKERELRRVVSISQVPEYLVHAVLAAEDHRFYTHFGVDPAGILRAVAANIQHGGIRQGGSTLTQQLAKNYFLTPERTFRRKLHELFIAVTLEIKYSKDQILEIYLNEIYLGQKGSASINGVGRAADFYFGKPVEDLTLPESAIIAGIIKGPNLFSPYTHPDRCRDRRNQVLAAMFESGWITEDQLAEATARPIETVGFEKYRRQAPYFLDYVSAQLEALYPQTTLSSMGFSIYTTLDPEVQSAAETALASGLARLEADLPALRRNDPEKKLQGAVVVMQPRTGNILAMVGGRDYATSQFNRITQSRRQPGSCFKPIVTAALLDLFKPSDLLANRKTTYLINGRDWTPENFGEIPGDTISVRDMLRLSCNRAAVDMVVRGGPDTAVKQISRFNFSTPMQPYPSIALGAFEVIPLELARAYCAFAADGVLPFPLSVRDVIDENDNQLVRRHMDIQAVLSPAKAFLVTSMLESVVTGGTAKSLKERGVDFSLAGKTGTTNDYKDAWFVGYTPDFLALVWVGFDNGDSIFSTGSGAALPIFADLVNAMPGYVSNTPFTIPPGVVKRRVCGDSGELAVSGRCPAPYDEYFLEENQPVAKCRLHAGSGVFKRMFDGFRGLFE</sequence>
<dbReference type="InterPro" id="IPR028166">
    <property type="entry name" value="UB2H"/>
</dbReference>
<evidence type="ECO:0000259" key="21">
    <source>
        <dbReference type="Pfam" id="PF00912"/>
    </source>
</evidence>
<evidence type="ECO:0000256" key="19">
    <source>
        <dbReference type="ARBA" id="ARBA00060592"/>
    </source>
</evidence>
<evidence type="ECO:0000313" key="24">
    <source>
        <dbReference type="Proteomes" id="UP000008561"/>
    </source>
</evidence>
<organism evidence="23 24">
    <name type="scientific">Desulfosudis oleivorans (strain DSM 6200 / JCM 39069 / Hxd3)</name>
    <name type="common">Desulfococcus oleovorans</name>
    <dbReference type="NCBI Taxonomy" id="96561"/>
    <lineage>
        <taxon>Bacteria</taxon>
        <taxon>Pseudomonadati</taxon>
        <taxon>Thermodesulfobacteriota</taxon>
        <taxon>Desulfobacteria</taxon>
        <taxon>Desulfobacterales</taxon>
        <taxon>Desulfosudaceae</taxon>
        <taxon>Desulfosudis</taxon>
    </lineage>
</organism>
<protein>
    <recommendedName>
        <fullName evidence="17">peptidoglycan glycosyltransferase</fullName>
        <ecNumber evidence="17">2.4.99.28</ecNumber>
    </recommendedName>
</protein>
<feature type="domain" description="Penicillin-binding protein transpeptidase" evidence="20">
    <location>
        <begin position="423"/>
        <end position="690"/>
    </location>
</feature>
<keyword evidence="11" id="KW-0133">Cell shape</keyword>
<evidence type="ECO:0000256" key="17">
    <source>
        <dbReference type="ARBA" id="ARBA00044770"/>
    </source>
</evidence>
<evidence type="ECO:0000256" key="7">
    <source>
        <dbReference type="ARBA" id="ARBA00022676"/>
    </source>
</evidence>
<dbReference type="PANTHER" id="PTHR32282:SF27">
    <property type="entry name" value="PENICILLIN-BINDING PROTEIN 1A"/>
    <property type="match status" value="1"/>
</dbReference>
<evidence type="ECO:0000256" key="15">
    <source>
        <dbReference type="ARBA" id="ARBA00023268"/>
    </source>
</evidence>
<dbReference type="HOGENOM" id="CLU_006354_2_7_7"/>
<dbReference type="KEGG" id="dol:Dole_0908"/>
<evidence type="ECO:0000256" key="9">
    <source>
        <dbReference type="ARBA" id="ARBA00022692"/>
    </source>
</evidence>
<evidence type="ECO:0000259" key="22">
    <source>
        <dbReference type="Pfam" id="PF14814"/>
    </source>
</evidence>
<dbReference type="GO" id="GO:0009252">
    <property type="term" value="P:peptidoglycan biosynthetic process"/>
    <property type="evidence" value="ECO:0007669"/>
    <property type="project" value="UniProtKB-UniPathway"/>
</dbReference>